<dbReference type="NCBIfam" id="TIGR02831">
    <property type="entry name" value="spo_II_M"/>
    <property type="match status" value="1"/>
</dbReference>
<keyword evidence="3" id="KW-1185">Reference proteome</keyword>
<evidence type="ECO:0000313" key="3">
    <source>
        <dbReference type="Proteomes" id="UP001597493"/>
    </source>
</evidence>
<keyword evidence="1" id="KW-0472">Membrane</keyword>
<organism evidence="2 3">
    <name type="scientific">Paenibacillus thailandensis</name>
    <dbReference type="NCBI Taxonomy" id="393250"/>
    <lineage>
        <taxon>Bacteria</taxon>
        <taxon>Bacillati</taxon>
        <taxon>Bacillota</taxon>
        <taxon>Bacilli</taxon>
        <taxon>Bacillales</taxon>
        <taxon>Paenibacillaceae</taxon>
        <taxon>Paenibacillus</taxon>
    </lineage>
</organism>
<protein>
    <submittedName>
        <fullName evidence="2">Stage II sporulation protein M</fullName>
    </submittedName>
</protein>
<dbReference type="EMBL" id="JBHUMY010000020">
    <property type="protein sequence ID" value="MFD2662040.1"/>
    <property type="molecule type" value="Genomic_DNA"/>
</dbReference>
<dbReference type="InterPro" id="IPR002798">
    <property type="entry name" value="SpoIIM-like"/>
</dbReference>
<dbReference type="PIRSF" id="PIRSF038973">
    <property type="entry name" value="SpoIIM"/>
    <property type="match status" value="1"/>
</dbReference>
<reference evidence="3" key="1">
    <citation type="journal article" date="2019" name="Int. J. Syst. Evol. Microbiol.">
        <title>The Global Catalogue of Microorganisms (GCM) 10K type strain sequencing project: providing services to taxonomists for standard genome sequencing and annotation.</title>
        <authorList>
            <consortium name="The Broad Institute Genomics Platform"/>
            <consortium name="The Broad Institute Genome Sequencing Center for Infectious Disease"/>
            <person name="Wu L."/>
            <person name="Ma J."/>
        </authorList>
    </citation>
    <scope>NUCLEOTIDE SEQUENCE [LARGE SCALE GENOMIC DNA]</scope>
    <source>
        <strain evidence="3">TISTR 1827</strain>
    </source>
</reference>
<dbReference type="RefSeq" id="WP_379275736.1">
    <property type="nucleotide sequence ID" value="NZ_JBHUGT010000029.1"/>
</dbReference>
<feature type="transmembrane region" description="Helical" evidence="1">
    <location>
        <begin position="103"/>
        <end position="127"/>
    </location>
</feature>
<feature type="transmembrane region" description="Helical" evidence="1">
    <location>
        <begin position="133"/>
        <end position="153"/>
    </location>
</feature>
<name>A0ABW5R0M9_9BACL</name>
<evidence type="ECO:0000256" key="1">
    <source>
        <dbReference type="SAM" id="Phobius"/>
    </source>
</evidence>
<gene>
    <name evidence="2" type="primary">spoIIM</name>
    <name evidence="2" type="ORF">ACFSW5_17425</name>
</gene>
<proteinExistence type="predicted"/>
<feature type="transmembrane region" description="Helical" evidence="1">
    <location>
        <begin position="12"/>
        <end position="34"/>
    </location>
</feature>
<keyword evidence="1" id="KW-1133">Transmembrane helix</keyword>
<evidence type="ECO:0000313" key="2">
    <source>
        <dbReference type="EMBL" id="MFD2662040.1"/>
    </source>
</evidence>
<accession>A0ABW5R0M9</accession>
<dbReference type="InterPro" id="IPR014196">
    <property type="entry name" value="SpoIIM"/>
</dbReference>
<feature type="transmembrane region" description="Helical" evidence="1">
    <location>
        <begin position="76"/>
        <end position="96"/>
    </location>
</feature>
<comment type="caution">
    <text evidence="2">The sequence shown here is derived from an EMBL/GenBank/DDBJ whole genome shotgun (WGS) entry which is preliminary data.</text>
</comment>
<keyword evidence="1" id="KW-0812">Transmembrane</keyword>
<dbReference type="Proteomes" id="UP001597493">
    <property type="component" value="Unassembled WGS sequence"/>
</dbReference>
<sequence length="207" mass="21998">MRPMPQSYNVTLLIFVAVLFVVGAVFGGLMVHALTLEQQEDLADEVARYIGQFGSNAAAAGDSDAFWSRLLFHGKWLLLVWVLGVTVVGVPFVLALDFLKGALVGFAVGTLVSEHSWKGVLLSLVSVAPPNLITVPAILMASVASLSFSLYVVNNRLLRQRGPLAPQLISFTASTAIMLALLAGAALLETYVSPVLIGWVAPMFASS</sequence>
<dbReference type="Pfam" id="PF01944">
    <property type="entry name" value="SpoIIM"/>
    <property type="match status" value="1"/>
</dbReference>